<name>A0AA92EAZ1_RALSL</name>
<dbReference type="PIRSF" id="PIRSF028744">
    <property type="entry name" value="Addict_mod_HI1419"/>
    <property type="match status" value="1"/>
</dbReference>
<evidence type="ECO:0000313" key="2">
    <source>
        <dbReference type="Proteomes" id="UP000310553"/>
    </source>
</evidence>
<dbReference type="InterPro" id="IPR014056">
    <property type="entry name" value="TypeIITA-like_toxin_pred"/>
</dbReference>
<dbReference type="Proteomes" id="UP000310553">
    <property type="component" value="Chromosome"/>
</dbReference>
<dbReference type="PANTHER" id="PTHR41791">
    <property type="entry name" value="SSL7039 PROTEIN"/>
    <property type="match status" value="1"/>
</dbReference>
<dbReference type="Pfam" id="PF05973">
    <property type="entry name" value="Gp49"/>
    <property type="match status" value="1"/>
</dbReference>
<reference evidence="1 2" key="1">
    <citation type="submission" date="2019-04" db="EMBL/GenBank/DDBJ databases">
        <title>Complete Genome of UW386 and Higher Quality Genome of UW700.</title>
        <authorList>
            <person name="Jacobs J."/>
            <person name="Perez A."/>
            <person name="Steidl O."/>
            <person name="Allen C."/>
        </authorList>
    </citation>
    <scope>NUCLEOTIDE SEQUENCE [LARGE SCALE GENOMIC DNA]</scope>
    <source>
        <strain evidence="1 2">UW386</strain>
    </source>
</reference>
<dbReference type="AlphaFoldDB" id="A0AA92EAZ1"/>
<dbReference type="EMBL" id="CP039339">
    <property type="protein sequence ID" value="QCX48440.1"/>
    <property type="molecule type" value="Genomic_DNA"/>
</dbReference>
<gene>
    <name evidence="1" type="ORF">E7Z57_04615</name>
</gene>
<accession>A0AA92EAZ1</accession>
<protein>
    <submittedName>
        <fullName evidence="1">Type II toxin-antitoxin system RelE/ParE family toxin</fullName>
    </submittedName>
</protein>
<organism evidence="1 2">
    <name type="scientific">Ralstonia solanacearum</name>
    <name type="common">Pseudomonas solanacearum</name>
    <dbReference type="NCBI Taxonomy" id="305"/>
    <lineage>
        <taxon>Bacteria</taxon>
        <taxon>Pseudomonadati</taxon>
        <taxon>Pseudomonadota</taxon>
        <taxon>Betaproteobacteria</taxon>
        <taxon>Burkholderiales</taxon>
        <taxon>Burkholderiaceae</taxon>
        <taxon>Ralstonia</taxon>
        <taxon>Ralstonia solanacearum species complex</taxon>
    </lineage>
</organism>
<evidence type="ECO:0000313" key="1">
    <source>
        <dbReference type="EMBL" id="QCX48440.1"/>
    </source>
</evidence>
<dbReference type="PANTHER" id="PTHR41791:SF1">
    <property type="entry name" value="SSL7039 PROTEIN"/>
    <property type="match status" value="1"/>
</dbReference>
<dbReference type="InterPro" id="IPR009241">
    <property type="entry name" value="HigB-like"/>
</dbReference>
<proteinExistence type="predicted"/>
<sequence length="76" mass="8309">MRGVVVARIKRLERGLTGDVEPVGEGVSELRIHIGAGWRVYFTQRGAQLAVLLVGGSKRTQKRDIKRAKALAALLD</sequence>
<dbReference type="NCBIfam" id="TIGR02683">
    <property type="entry name" value="upstrm_HI1419"/>
    <property type="match status" value="1"/>
</dbReference>